<evidence type="ECO:0000313" key="1">
    <source>
        <dbReference type="EMBL" id="OVE53911.1"/>
    </source>
</evidence>
<dbReference type="InterPro" id="IPR024997">
    <property type="entry name" value="DUF3892"/>
</dbReference>
<dbReference type="Proteomes" id="UP000196355">
    <property type="component" value="Unassembled WGS sequence"/>
</dbReference>
<organism evidence="1 2">
    <name type="scientific">Chryseobacterium mucoviscidosis</name>
    <dbReference type="NCBI Taxonomy" id="1945581"/>
    <lineage>
        <taxon>Bacteria</taxon>
        <taxon>Pseudomonadati</taxon>
        <taxon>Bacteroidota</taxon>
        <taxon>Flavobacteriia</taxon>
        <taxon>Flavobacteriales</taxon>
        <taxon>Weeksellaceae</taxon>
        <taxon>Chryseobacterium group</taxon>
        <taxon>Chryseobacterium</taxon>
    </lineage>
</organism>
<evidence type="ECO:0008006" key="3">
    <source>
        <dbReference type="Google" id="ProtNLM"/>
    </source>
</evidence>
<proteinExistence type="predicted"/>
<dbReference type="EMBL" id="MVAG01000193">
    <property type="protein sequence ID" value="OVE53911.1"/>
    <property type="molecule type" value="Genomic_DNA"/>
</dbReference>
<dbReference type="RefSeq" id="WP_087712314.1">
    <property type="nucleotide sequence ID" value="NZ_JBCNMG010000002.1"/>
</dbReference>
<keyword evidence="2" id="KW-1185">Reference proteome</keyword>
<protein>
    <recommendedName>
        <fullName evidence="3">DUF3892 domain-containing protein</fullName>
    </recommendedName>
</protein>
<gene>
    <name evidence="1" type="ORF">B0E34_19975</name>
</gene>
<sequence>MAIRITCINKDNGYHENPNLAITHLGWINEQTRETGKNTRLEIYDWIKHKNGYAYVKDVFGNEAKVITAETYNGTKYLKTEADNSTKNNLLSLPECQ</sequence>
<dbReference type="Pfam" id="PF13031">
    <property type="entry name" value="DUF3892"/>
    <property type="match status" value="1"/>
</dbReference>
<accession>A0A202BR50</accession>
<name>A0A202BR50_9FLAO</name>
<reference evidence="2" key="1">
    <citation type="submission" date="2017-02" db="EMBL/GenBank/DDBJ databases">
        <authorList>
            <person name="Tetz G."/>
            <person name="Tetz V."/>
        </authorList>
    </citation>
    <scope>NUCLEOTIDE SEQUENCE [LARGE SCALE GENOMIC DNA]</scope>
    <source>
        <strain evidence="2">VT16-26</strain>
    </source>
</reference>
<comment type="caution">
    <text evidence="1">The sequence shown here is derived from an EMBL/GenBank/DDBJ whole genome shotgun (WGS) entry which is preliminary data.</text>
</comment>
<dbReference type="AlphaFoldDB" id="A0A202BR50"/>
<evidence type="ECO:0000313" key="2">
    <source>
        <dbReference type="Proteomes" id="UP000196355"/>
    </source>
</evidence>